<evidence type="ECO:0000313" key="2">
    <source>
        <dbReference type="EnsemblPlants" id="Pp3c20_22570V3.1"/>
    </source>
</evidence>
<keyword evidence="3" id="KW-1185">Reference proteome</keyword>
<dbReference type="Gramene" id="Pp3c20_22570V3.1">
    <property type="protein sequence ID" value="Pp3c20_22570V3.1"/>
    <property type="gene ID" value="Pp3c20_22570"/>
</dbReference>
<gene>
    <name evidence="1" type="ORF">PHYPA_025459</name>
</gene>
<evidence type="ECO:0000313" key="3">
    <source>
        <dbReference type="Proteomes" id="UP000006727"/>
    </source>
</evidence>
<sequence length="81" mass="8908">MIRAGGELKGSNSDLLVNVPEESAISDYVTASDTFQDDDIMLNKEGIRVVSQTETSTVIPMHREETTCKQILQELKANHAS</sequence>
<protein>
    <submittedName>
        <fullName evidence="1 2">Uncharacterized protein</fullName>
    </submittedName>
</protein>
<evidence type="ECO:0000313" key="1">
    <source>
        <dbReference type="EMBL" id="PNR33515.1"/>
    </source>
</evidence>
<dbReference type="AlphaFoldDB" id="A0A2K1IW63"/>
<dbReference type="InParanoid" id="A0A2K1IW63"/>
<dbReference type="EnsemblPlants" id="Pp3c20_22570V3.1">
    <property type="protein sequence ID" value="Pp3c20_22570V3.1"/>
    <property type="gene ID" value="Pp3c20_22570"/>
</dbReference>
<reference evidence="2" key="3">
    <citation type="submission" date="2020-12" db="UniProtKB">
        <authorList>
            <consortium name="EnsemblPlants"/>
        </authorList>
    </citation>
    <scope>IDENTIFICATION</scope>
</reference>
<dbReference type="PaxDb" id="3218-PP1S40_3V6.1"/>
<dbReference type="EMBL" id="ABEU02000020">
    <property type="protein sequence ID" value="PNR33515.1"/>
    <property type="molecule type" value="Genomic_DNA"/>
</dbReference>
<name>A0A2K1IW63_PHYPA</name>
<dbReference type="Proteomes" id="UP000006727">
    <property type="component" value="Chromosome 20"/>
</dbReference>
<reference evidence="1 3" key="2">
    <citation type="journal article" date="2018" name="Plant J.">
        <title>The Physcomitrella patens chromosome-scale assembly reveals moss genome structure and evolution.</title>
        <authorList>
            <person name="Lang D."/>
            <person name="Ullrich K.K."/>
            <person name="Murat F."/>
            <person name="Fuchs J."/>
            <person name="Jenkins J."/>
            <person name="Haas F.B."/>
            <person name="Piednoel M."/>
            <person name="Gundlach H."/>
            <person name="Van Bel M."/>
            <person name="Meyberg R."/>
            <person name="Vives C."/>
            <person name="Morata J."/>
            <person name="Symeonidi A."/>
            <person name="Hiss M."/>
            <person name="Muchero W."/>
            <person name="Kamisugi Y."/>
            <person name="Saleh O."/>
            <person name="Blanc G."/>
            <person name="Decker E.L."/>
            <person name="van Gessel N."/>
            <person name="Grimwood J."/>
            <person name="Hayes R.D."/>
            <person name="Graham S.W."/>
            <person name="Gunter L.E."/>
            <person name="McDaniel S.F."/>
            <person name="Hoernstein S.N.W."/>
            <person name="Larsson A."/>
            <person name="Li F.W."/>
            <person name="Perroud P.F."/>
            <person name="Phillips J."/>
            <person name="Ranjan P."/>
            <person name="Rokshar D.S."/>
            <person name="Rothfels C.J."/>
            <person name="Schneider L."/>
            <person name="Shu S."/>
            <person name="Stevenson D.W."/>
            <person name="Thummler F."/>
            <person name="Tillich M."/>
            <person name="Villarreal Aguilar J.C."/>
            <person name="Widiez T."/>
            <person name="Wong G.K."/>
            <person name="Wymore A."/>
            <person name="Zhang Y."/>
            <person name="Zimmer A.D."/>
            <person name="Quatrano R.S."/>
            <person name="Mayer K.F.X."/>
            <person name="Goodstein D."/>
            <person name="Casacuberta J.M."/>
            <person name="Vandepoele K."/>
            <person name="Reski R."/>
            <person name="Cuming A.C."/>
            <person name="Tuskan G.A."/>
            <person name="Maumus F."/>
            <person name="Salse J."/>
            <person name="Schmutz J."/>
            <person name="Rensing S.A."/>
        </authorList>
    </citation>
    <scope>NUCLEOTIDE SEQUENCE [LARGE SCALE GENOMIC DNA]</scope>
    <source>
        <strain evidence="2 3">cv. Gransden 2004</strain>
    </source>
</reference>
<proteinExistence type="predicted"/>
<organism evidence="1">
    <name type="scientific">Physcomitrium patens</name>
    <name type="common">Spreading-leaved earth moss</name>
    <name type="synonym">Physcomitrella patens</name>
    <dbReference type="NCBI Taxonomy" id="3218"/>
    <lineage>
        <taxon>Eukaryota</taxon>
        <taxon>Viridiplantae</taxon>
        <taxon>Streptophyta</taxon>
        <taxon>Embryophyta</taxon>
        <taxon>Bryophyta</taxon>
        <taxon>Bryophytina</taxon>
        <taxon>Bryopsida</taxon>
        <taxon>Funariidae</taxon>
        <taxon>Funariales</taxon>
        <taxon>Funariaceae</taxon>
        <taxon>Physcomitrium</taxon>
    </lineage>
</organism>
<reference evidence="1 3" key="1">
    <citation type="journal article" date="2008" name="Science">
        <title>The Physcomitrella genome reveals evolutionary insights into the conquest of land by plants.</title>
        <authorList>
            <person name="Rensing S."/>
            <person name="Lang D."/>
            <person name="Zimmer A."/>
            <person name="Terry A."/>
            <person name="Salamov A."/>
            <person name="Shapiro H."/>
            <person name="Nishiyama T."/>
            <person name="Perroud P.-F."/>
            <person name="Lindquist E."/>
            <person name="Kamisugi Y."/>
            <person name="Tanahashi T."/>
            <person name="Sakakibara K."/>
            <person name="Fujita T."/>
            <person name="Oishi K."/>
            <person name="Shin-I T."/>
            <person name="Kuroki Y."/>
            <person name="Toyoda A."/>
            <person name="Suzuki Y."/>
            <person name="Hashimoto A."/>
            <person name="Yamaguchi K."/>
            <person name="Sugano A."/>
            <person name="Kohara Y."/>
            <person name="Fujiyama A."/>
            <person name="Anterola A."/>
            <person name="Aoki S."/>
            <person name="Ashton N."/>
            <person name="Barbazuk W.B."/>
            <person name="Barker E."/>
            <person name="Bennetzen J."/>
            <person name="Bezanilla M."/>
            <person name="Blankenship R."/>
            <person name="Cho S.H."/>
            <person name="Dutcher S."/>
            <person name="Estelle M."/>
            <person name="Fawcett J.A."/>
            <person name="Gundlach H."/>
            <person name="Hanada K."/>
            <person name="Heyl A."/>
            <person name="Hicks K.A."/>
            <person name="Hugh J."/>
            <person name="Lohr M."/>
            <person name="Mayer K."/>
            <person name="Melkozernov A."/>
            <person name="Murata T."/>
            <person name="Nelson D."/>
            <person name="Pils B."/>
            <person name="Prigge M."/>
            <person name="Reiss B."/>
            <person name="Renner T."/>
            <person name="Rombauts S."/>
            <person name="Rushton P."/>
            <person name="Sanderfoot A."/>
            <person name="Schween G."/>
            <person name="Shiu S.-H."/>
            <person name="Stueber K."/>
            <person name="Theodoulou F.L."/>
            <person name="Tu H."/>
            <person name="Van de Peer Y."/>
            <person name="Verrier P.J."/>
            <person name="Waters E."/>
            <person name="Wood A."/>
            <person name="Yang L."/>
            <person name="Cove D."/>
            <person name="Cuming A."/>
            <person name="Hasebe M."/>
            <person name="Lucas S."/>
            <person name="Mishler D.B."/>
            <person name="Reski R."/>
            <person name="Grigoriev I."/>
            <person name="Quatrano R.S."/>
            <person name="Boore J.L."/>
        </authorList>
    </citation>
    <scope>NUCLEOTIDE SEQUENCE [LARGE SCALE GENOMIC DNA]</scope>
    <source>
        <strain evidence="2 3">cv. Gransden 2004</strain>
    </source>
</reference>
<accession>A0A2K1IW63</accession>